<dbReference type="InterPro" id="IPR025110">
    <property type="entry name" value="AMP-bd_C"/>
</dbReference>
<proteinExistence type="inferred from homology"/>
<dbReference type="GO" id="GO:0006637">
    <property type="term" value="P:acyl-CoA metabolic process"/>
    <property type="evidence" value="ECO:0007669"/>
    <property type="project" value="TreeGrafter"/>
</dbReference>
<dbReference type="GO" id="GO:0006633">
    <property type="term" value="P:fatty acid biosynthetic process"/>
    <property type="evidence" value="ECO:0007669"/>
    <property type="project" value="TreeGrafter"/>
</dbReference>
<dbReference type="AlphaFoldDB" id="X6MVF0"/>
<dbReference type="Proteomes" id="UP000023152">
    <property type="component" value="Unassembled WGS sequence"/>
</dbReference>
<keyword evidence="2 6" id="KW-0436">Ligase</keyword>
<organism evidence="6 7">
    <name type="scientific">Reticulomyxa filosa</name>
    <dbReference type="NCBI Taxonomy" id="46433"/>
    <lineage>
        <taxon>Eukaryota</taxon>
        <taxon>Sar</taxon>
        <taxon>Rhizaria</taxon>
        <taxon>Retaria</taxon>
        <taxon>Foraminifera</taxon>
        <taxon>Monothalamids</taxon>
        <taxon>Reticulomyxidae</taxon>
        <taxon>Reticulomyxa</taxon>
    </lineage>
</organism>
<dbReference type="Gene3D" id="3.30.300.30">
    <property type="match status" value="1"/>
</dbReference>
<dbReference type="GO" id="GO:0015645">
    <property type="term" value="F:fatty acid ligase activity"/>
    <property type="evidence" value="ECO:0007669"/>
    <property type="project" value="TreeGrafter"/>
</dbReference>
<evidence type="ECO:0000256" key="3">
    <source>
        <dbReference type="ARBA" id="ARBA00022741"/>
    </source>
</evidence>
<keyword evidence="4" id="KW-0067">ATP-binding</keyword>
<dbReference type="GO" id="GO:0004321">
    <property type="term" value="F:fatty-acyl-CoA synthase activity"/>
    <property type="evidence" value="ECO:0007669"/>
    <property type="project" value="TreeGrafter"/>
</dbReference>
<dbReference type="PANTHER" id="PTHR43605">
    <property type="entry name" value="ACYL-COENZYME A SYNTHETASE"/>
    <property type="match status" value="1"/>
</dbReference>
<accession>X6MVF0</accession>
<dbReference type="InterPro" id="IPR051087">
    <property type="entry name" value="Mitochondrial_ACSM"/>
</dbReference>
<sequence length="129" mass="14672">MFLKYWNNPEKTAEKFIGDWLLTGDQAQIDEDGYYWFVGRDDDIIKTSGYRCGPTEIEQACIKHSSVVNAAAIGKPDSLRNEIIKVFIVLNNDIKKQISGNSAAAQSLEKEIKEFVLKQQEIEKMKGKK</sequence>
<reference evidence="6 7" key="1">
    <citation type="journal article" date="2013" name="Curr. Biol.">
        <title>The Genome of the Foraminiferan Reticulomyxa filosa.</title>
        <authorList>
            <person name="Glockner G."/>
            <person name="Hulsmann N."/>
            <person name="Schleicher M."/>
            <person name="Noegel A.A."/>
            <person name="Eichinger L."/>
            <person name="Gallinger C."/>
            <person name="Pawlowski J."/>
            <person name="Sierra R."/>
            <person name="Euteneuer U."/>
            <person name="Pillet L."/>
            <person name="Moustafa A."/>
            <person name="Platzer M."/>
            <person name="Groth M."/>
            <person name="Szafranski K."/>
            <person name="Schliwa M."/>
        </authorList>
    </citation>
    <scope>NUCLEOTIDE SEQUENCE [LARGE SCALE GENOMIC DNA]</scope>
</reference>
<evidence type="ECO:0000256" key="2">
    <source>
        <dbReference type="ARBA" id="ARBA00022598"/>
    </source>
</evidence>
<evidence type="ECO:0000313" key="7">
    <source>
        <dbReference type="Proteomes" id="UP000023152"/>
    </source>
</evidence>
<evidence type="ECO:0000256" key="4">
    <source>
        <dbReference type="ARBA" id="ARBA00022840"/>
    </source>
</evidence>
<evidence type="ECO:0000256" key="1">
    <source>
        <dbReference type="ARBA" id="ARBA00006432"/>
    </source>
</evidence>
<dbReference type="GO" id="GO:0005524">
    <property type="term" value="F:ATP binding"/>
    <property type="evidence" value="ECO:0007669"/>
    <property type="project" value="UniProtKB-KW"/>
</dbReference>
<dbReference type="PANTHER" id="PTHR43605:SF10">
    <property type="entry name" value="ACYL-COA SYNTHETASE MEDIUM CHAIN FAMILY MEMBER 3"/>
    <property type="match status" value="1"/>
</dbReference>
<name>X6MVF0_RETFI</name>
<keyword evidence="3" id="KW-0547">Nucleotide-binding</keyword>
<dbReference type="InterPro" id="IPR045851">
    <property type="entry name" value="AMP-bd_C_sf"/>
</dbReference>
<comment type="similarity">
    <text evidence="1">Belongs to the ATP-dependent AMP-binding enzyme family.</text>
</comment>
<feature type="domain" description="AMP-binding enzyme C-terminal" evidence="5">
    <location>
        <begin position="56"/>
        <end position="123"/>
    </location>
</feature>
<dbReference type="SUPFAM" id="SSF56801">
    <property type="entry name" value="Acetyl-CoA synthetase-like"/>
    <property type="match status" value="1"/>
</dbReference>
<protein>
    <submittedName>
        <fullName evidence="6">AMP-dependent synthetase and ligase</fullName>
    </submittedName>
</protein>
<comment type="caution">
    <text evidence="6">The sequence shown here is derived from an EMBL/GenBank/DDBJ whole genome shotgun (WGS) entry which is preliminary data.</text>
</comment>
<evidence type="ECO:0000259" key="5">
    <source>
        <dbReference type="Pfam" id="PF13193"/>
    </source>
</evidence>
<dbReference type="Pfam" id="PF13193">
    <property type="entry name" value="AMP-binding_C"/>
    <property type="match status" value="1"/>
</dbReference>
<dbReference type="InterPro" id="IPR042099">
    <property type="entry name" value="ANL_N_sf"/>
</dbReference>
<dbReference type="EMBL" id="ASPP01015934">
    <property type="protein sequence ID" value="ETO17824.1"/>
    <property type="molecule type" value="Genomic_DNA"/>
</dbReference>
<dbReference type="OrthoDB" id="6614653at2759"/>
<dbReference type="Gene3D" id="3.40.50.12780">
    <property type="entry name" value="N-terminal domain of ligase-like"/>
    <property type="match status" value="1"/>
</dbReference>
<evidence type="ECO:0000313" key="6">
    <source>
        <dbReference type="EMBL" id="ETO17824.1"/>
    </source>
</evidence>
<gene>
    <name evidence="6" type="ORF">RFI_19484</name>
</gene>
<keyword evidence="7" id="KW-1185">Reference proteome</keyword>